<dbReference type="Proteomes" id="UP000270094">
    <property type="component" value="Unassembled WGS sequence"/>
</dbReference>
<name>A0A3P7JP37_STRVU</name>
<accession>A0A3P7JP37</accession>
<gene>
    <name evidence="1" type="ORF">SVUK_LOCUS15412</name>
</gene>
<evidence type="ECO:0000313" key="2">
    <source>
        <dbReference type="Proteomes" id="UP000270094"/>
    </source>
</evidence>
<feature type="non-terminal residue" evidence="1">
    <location>
        <position position="103"/>
    </location>
</feature>
<sequence length="103" mass="11391">MSVTPASDTRYLTLLEEMPLEVSALLDRDSAIYLTGEVIIVKNFRFAGYLTLLEEMPLEVSALLDRDSAIYLTGEVIIVKVTLKNLAPKGRESLAWGSVQLTC</sequence>
<organism evidence="1 2">
    <name type="scientific">Strongylus vulgaris</name>
    <name type="common">Blood worm</name>
    <dbReference type="NCBI Taxonomy" id="40348"/>
    <lineage>
        <taxon>Eukaryota</taxon>
        <taxon>Metazoa</taxon>
        <taxon>Ecdysozoa</taxon>
        <taxon>Nematoda</taxon>
        <taxon>Chromadorea</taxon>
        <taxon>Rhabditida</taxon>
        <taxon>Rhabditina</taxon>
        <taxon>Rhabditomorpha</taxon>
        <taxon>Strongyloidea</taxon>
        <taxon>Strongylidae</taxon>
        <taxon>Strongylus</taxon>
    </lineage>
</organism>
<proteinExistence type="predicted"/>
<evidence type="ECO:0000313" key="1">
    <source>
        <dbReference type="EMBL" id="VDM80414.1"/>
    </source>
</evidence>
<dbReference type="EMBL" id="UYYB01108545">
    <property type="protein sequence ID" value="VDM80414.1"/>
    <property type="molecule type" value="Genomic_DNA"/>
</dbReference>
<dbReference type="AlphaFoldDB" id="A0A3P7JP37"/>
<reference evidence="1 2" key="1">
    <citation type="submission" date="2018-11" db="EMBL/GenBank/DDBJ databases">
        <authorList>
            <consortium name="Pathogen Informatics"/>
        </authorList>
    </citation>
    <scope>NUCLEOTIDE SEQUENCE [LARGE SCALE GENOMIC DNA]</scope>
</reference>
<protein>
    <submittedName>
        <fullName evidence="1">Uncharacterized protein</fullName>
    </submittedName>
</protein>
<keyword evidence="2" id="KW-1185">Reference proteome</keyword>